<dbReference type="EMBL" id="SNRW01018227">
    <property type="protein sequence ID" value="KAA6367545.1"/>
    <property type="molecule type" value="Genomic_DNA"/>
</dbReference>
<gene>
    <name evidence="1" type="ORF">EZS28_036928</name>
</gene>
<evidence type="ECO:0000313" key="2">
    <source>
        <dbReference type="Proteomes" id="UP000324800"/>
    </source>
</evidence>
<reference evidence="1 2" key="1">
    <citation type="submission" date="2019-03" db="EMBL/GenBank/DDBJ databases">
        <title>Single cell metagenomics reveals metabolic interactions within the superorganism composed of flagellate Streblomastix strix and complex community of Bacteroidetes bacteria on its surface.</title>
        <authorList>
            <person name="Treitli S.C."/>
            <person name="Kolisko M."/>
            <person name="Husnik F."/>
            <person name="Keeling P."/>
            <person name="Hampl V."/>
        </authorList>
    </citation>
    <scope>NUCLEOTIDE SEQUENCE [LARGE SCALE GENOMIC DNA]</scope>
    <source>
        <strain evidence="1">ST1C</strain>
    </source>
</reference>
<dbReference type="Proteomes" id="UP000324800">
    <property type="component" value="Unassembled WGS sequence"/>
</dbReference>
<proteinExistence type="predicted"/>
<protein>
    <submittedName>
        <fullName evidence="1">Uncharacterized protein</fullName>
    </submittedName>
</protein>
<evidence type="ECO:0000313" key="1">
    <source>
        <dbReference type="EMBL" id="KAA6367545.1"/>
    </source>
</evidence>
<dbReference type="OrthoDB" id="2306477at2759"/>
<comment type="caution">
    <text evidence="1">The sequence shown here is derived from an EMBL/GenBank/DDBJ whole genome shotgun (WGS) entry which is preliminary data.</text>
</comment>
<dbReference type="AlphaFoldDB" id="A0A5J4UD80"/>
<sequence>MSNQLFYKLSLLSYLRFEAQSIEDAHGLQYESISRTLVEAASGAIQGCTDGRATRAGRTSTVQQLSSYLISSQFPFTPQILSDNDTKVVGDIYTSISNNNSTILFDPVVKKGIVKFEVQSIEDLSAVGIADETVKYERREYPQARGYEKIVEYKQLGYIEHIGDHIEGNAGFENAGDRVTLEMNMDSSPRTLTFFKNDVEQPNYVTNIPAAVRASLPSLDNAFKVLKFEALPAPTAKHAAGSRSWEYGTEWEI</sequence>
<organism evidence="1 2">
    <name type="scientific">Streblomastix strix</name>
    <dbReference type="NCBI Taxonomy" id="222440"/>
    <lineage>
        <taxon>Eukaryota</taxon>
        <taxon>Metamonada</taxon>
        <taxon>Preaxostyla</taxon>
        <taxon>Oxymonadida</taxon>
        <taxon>Streblomastigidae</taxon>
        <taxon>Streblomastix</taxon>
    </lineage>
</organism>
<name>A0A5J4UD80_9EUKA</name>
<accession>A0A5J4UD80</accession>